<keyword evidence="4" id="KW-0808">Transferase</keyword>
<dbReference type="InterPro" id="IPR011009">
    <property type="entry name" value="Kinase-like_dom_sf"/>
</dbReference>
<evidence type="ECO:0000313" key="5">
    <source>
        <dbReference type="Proteomes" id="UP000239814"/>
    </source>
</evidence>
<dbReference type="SUPFAM" id="SSF56112">
    <property type="entry name" value="Protein kinase-like (PK-like)"/>
    <property type="match status" value="1"/>
</dbReference>
<dbReference type="InterPro" id="IPR000408">
    <property type="entry name" value="Reg_chr_condens"/>
</dbReference>
<dbReference type="PRINTS" id="PR00633">
    <property type="entry name" value="RCCNDNSATION"/>
</dbReference>
<dbReference type="GO" id="GO:0005524">
    <property type="term" value="F:ATP binding"/>
    <property type="evidence" value="ECO:0007669"/>
    <property type="project" value="InterPro"/>
</dbReference>
<feature type="region of interest" description="Disordered" evidence="2">
    <location>
        <begin position="287"/>
        <end position="367"/>
    </location>
</feature>
<dbReference type="Pfam" id="PF00069">
    <property type="entry name" value="Pkinase"/>
    <property type="match status" value="1"/>
</dbReference>
<keyword evidence="4" id="KW-0723">Serine/threonine-protein kinase</keyword>
<dbReference type="OrthoDB" id="9796385at2"/>
<feature type="compositionally biased region" description="Low complexity" evidence="2">
    <location>
        <begin position="287"/>
        <end position="325"/>
    </location>
</feature>
<dbReference type="InterPro" id="IPR008271">
    <property type="entry name" value="Ser/Thr_kinase_AS"/>
</dbReference>
<dbReference type="AlphaFoldDB" id="A0A2S0KES5"/>
<dbReference type="SMART" id="SM00220">
    <property type="entry name" value="S_TKc"/>
    <property type="match status" value="1"/>
</dbReference>
<feature type="domain" description="Protein kinase" evidence="3">
    <location>
        <begin position="12"/>
        <end position="268"/>
    </location>
</feature>
<dbReference type="PROSITE" id="PS50011">
    <property type="entry name" value="PROTEIN_KINASE_DOM"/>
    <property type="match status" value="1"/>
</dbReference>
<proteinExistence type="predicted"/>
<dbReference type="Gene3D" id="3.30.200.20">
    <property type="entry name" value="Phosphorylase Kinase, domain 1"/>
    <property type="match status" value="1"/>
</dbReference>
<dbReference type="Gene3D" id="2.130.10.30">
    <property type="entry name" value="Regulator of chromosome condensation 1/beta-lactamase-inhibitor protein II"/>
    <property type="match status" value="2"/>
</dbReference>
<dbReference type="PANTHER" id="PTHR22870">
    <property type="entry name" value="REGULATOR OF CHROMOSOME CONDENSATION"/>
    <property type="match status" value="1"/>
</dbReference>
<dbReference type="PROSITE" id="PS50012">
    <property type="entry name" value="RCC1_3"/>
    <property type="match status" value="5"/>
</dbReference>
<dbReference type="RefSeq" id="WP_105941887.1">
    <property type="nucleotide sequence ID" value="NZ_CP027433.1"/>
</dbReference>
<dbReference type="CDD" id="cd14014">
    <property type="entry name" value="STKc_PknB_like"/>
    <property type="match status" value="1"/>
</dbReference>
<dbReference type="GO" id="GO:0004674">
    <property type="term" value="F:protein serine/threonine kinase activity"/>
    <property type="evidence" value="ECO:0007669"/>
    <property type="project" value="UniProtKB-KW"/>
</dbReference>
<reference evidence="4 5" key="1">
    <citation type="submission" date="2018-03" db="EMBL/GenBank/DDBJ databases">
        <title>Characteristics and genome of n-alkane degrading marine bacteria Gordonia iterans isolated from crude oil contaminated in Tae-an, South Korea.</title>
        <authorList>
            <person name="Lee S.-S."/>
            <person name="Kim H."/>
        </authorList>
    </citation>
    <scope>NUCLEOTIDE SEQUENCE [LARGE SCALE GENOMIC DNA]</scope>
    <source>
        <strain evidence="4 5">Co17</strain>
    </source>
</reference>
<dbReference type="PROSITE" id="PS00108">
    <property type="entry name" value="PROTEIN_KINASE_ST"/>
    <property type="match status" value="1"/>
</dbReference>
<dbReference type="EMBL" id="CP027433">
    <property type="protein sequence ID" value="AVM00156.1"/>
    <property type="molecule type" value="Genomic_DNA"/>
</dbReference>
<dbReference type="KEGG" id="git:C6V83_07580"/>
<name>A0A2S0KES5_9ACTN</name>
<keyword evidence="5" id="KW-1185">Reference proteome</keyword>
<dbReference type="PANTHER" id="PTHR22870:SF408">
    <property type="entry name" value="OS09G0560450 PROTEIN"/>
    <property type="match status" value="1"/>
</dbReference>
<dbReference type="Proteomes" id="UP000239814">
    <property type="component" value="Chromosome"/>
</dbReference>
<keyword evidence="4" id="KW-0418">Kinase</keyword>
<sequence>MSAAPGSMIAGYQVVSLIGSGGMGEVYLVENPQLGRREAMKVVSVSGASNREFAERFANEARTVASLDHPSIVTIFAYGIADDRPWFTMTHLSGPDLGKTRLTPAEAGQVLTQVGDALDYAHARGVVHRDIKPGNIVVTRHDDGRLDRAVLLDFGIAKLADSPQLTAANSVVGTMAFTAPEVIGGRAADGRSDQYSLACTVYKLLTGASPFPGDTSAAVMTAHLQQPVPSLAAAVPSLAPVAPVLQRAMAKDPAARYPDCRTFAAEFNRALAQTAAGTATTIAAVPGGAATPDSGSQSLSGASSSPGQSFPSGPASAPGTPAPFSQSQYGQPRYGPGQSGPHANPYSAPGQGASGFQAAPFGPGSFPPPAKKSRTKWFVLAAVVVLIAAVGGTAPLWWPSSAPPEEPGLAQPGMQLARSGGTTCAISEEKLYCWGSNHYGQLGNGTTSHNWSPGEVASLSGVTTVSLGGYETEDLQRFPVTACATAEGKVYCWGSNGSGQVGDGAESDRSAPFEVPDLHDATAVTTGWAATCAIARKGDDPERAVYCWGFGKDGTLGDGVSESRKQPVKVALPGEPRTVATSTGTVCAVVDPGDLYCWGNNSAGQLGDGTRDRRATPQKVNGVKDVSEISLGLTIVTNSDDDTRSYRTTACAIAEEQVYCWGYRVGGGDSIDVPTQVSGISSPTVVSVDVTSACAVSADGDVYCWGNNNRGQIGNGQSGDDADVEAPTKVNGISGAISVVQGSSGACALQADGELFCWGVVSTVQDSEGETVPQRVLLG</sequence>
<dbReference type="InterPro" id="IPR051210">
    <property type="entry name" value="Ub_ligase/GEF_domain"/>
</dbReference>
<gene>
    <name evidence="4" type="ORF">C6V83_07580</name>
</gene>
<dbReference type="InterPro" id="IPR009091">
    <property type="entry name" value="RCC1/BLIP-II"/>
</dbReference>
<evidence type="ECO:0000259" key="3">
    <source>
        <dbReference type="PROSITE" id="PS50011"/>
    </source>
</evidence>
<dbReference type="Gene3D" id="1.10.510.10">
    <property type="entry name" value="Transferase(Phosphotransferase) domain 1"/>
    <property type="match status" value="1"/>
</dbReference>
<evidence type="ECO:0000256" key="1">
    <source>
        <dbReference type="ARBA" id="ARBA00022737"/>
    </source>
</evidence>
<organism evidence="4 5">
    <name type="scientific">Gordonia iterans</name>
    <dbReference type="NCBI Taxonomy" id="1004901"/>
    <lineage>
        <taxon>Bacteria</taxon>
        <taxon>Bacillati</taxon>
        <taxon>Actinomycetota</taxon>
        <taxon>Actinomycetes</taxon>
        <taxon>Mycobacteriales</taxon>
        <taxon>Gordoniaceae</taxon>
        <taxon>Gordonia</taxon>
    </lineage>
</organism>
<accession>A0A2S0KES5</accession>
<dbReference type="SUPFAM" id="SSF50985">
    <property type="entry name" value="RCC1/BLIP-II"/>
    <property type="match status" value="1"/>
</dbReference>
<dbReference type="InterPro" id="IPR000719">
    <property type="entry name" value="Prot_kinase_dom"/>
</dbReference>
<evidence type="ECO:0000256" key="2">
    <source>
        <dbReference type="SAM" id="MobiDB-lite"/>
    </source>
</evidence>
<keyword evidence="1" id="KW-0677">Repeat</keyword>
<dbReference type="Pfam" id="PF00415">
    <property type="entry name" value="RCC1"/>
    <property type="match status" value="5"/>
</dbReference>
<evidence type="ECO:0000313" key="4">
    <source>
        <dbReference type="EMBL" id="AVM00156.1"/>
    </source>
</evidence>
<protein>
    <submittedName>
        <fullName evidence="4">Serine/threonine protein kinase</fullName>
    </submittedName>
</protein>